<accession>A0A0F4GBH7</accession>
<dbReference type="AlphaFoldDB" id="A0A0F4GBH7"/>
<name>A0A0F4GBH7_9PEZI</name>
<proteinExistence type="predicted"/>
<dbReference type="EMBL" id="LAFY01004256">
    <property type="protein sequence ID" value="KJX93535.1"/>
    <property type="molecule type" value="Genomic_DNA"/>
</dbReference>
<organism evidence="1 2">
    <name type="scientific">Zymoseptoria brevis</name>
    <dbReference type="NCBI Taxonomy" id="1047168"/>
    <lineage>
        <taxon>Eukaryota</taxon>
        <taxon>Fungi</taxon>
        <taxon>Dikarya</taxon>
        <taxon>Ascomycota</taxon>
        <taxon>Pezizomycotina</taxon>
        <taxon>Dothideomycetes</taxon>
        <taxon>Dothideomycetidae</taxon>
        <taxon>Mycosphaerellales</taxon>
        <taxon>Mycosphaerellaceae</taxon>
        <taxon>Zymoseptoria</taxon>
    </lineage>
</organism>
<gene>
    <name evidence="1" type="ORF">TI39_contig4297g00011</name>
</gene>
<sequence>MPSLLQELVAHSTPDNTPCTYQGPLIGYCVWAWHPNPNGTIFSYSNIKTVRPAFAQMCQEEHCWYYAADTATTSCPTAPDRGSSRTSCFYLLDDSHNIYAHLICADHASCC</sequence>
<comment type="caution">
    <text evidence="1">The sequence shown here is derived from an EMBL/GenBank/DDBJ whole genome shotgun (WGS) entry which is preliminary data.</text>
</comment>
<protein>
    <submittedName>
        <fullName evidence="1">Uncharacterized protein</fullName>
    </submittedName>
</protein>
<evidence type="ECO:0000313" key="1">
    <source>
        <dbReference type="EMBL" id="KJX93535.1"/>
    </source>
</evidence>
<reference evidence="1 2" key="1">
    <citation type="submission" date="2015-03" db="EMBL/GenBank/DDBJ databases">
        <title>RNA-seq based gene annotation and comparative genomics of four Zymoseptoria species reveal species-specific pathogenicity related genes and transposable element activity.</title>
        <authorList>
            <person name="Grandaubert J."/>
            <person name="Bhattacharyya A."/>
            <person name="Stukenbrock E.H."/>
        </authorList>
    </citation>
    <scope>NUCLEOTIDE SEQUENCE [LARGE SCALE GENOMIC DNA]</scope>
    <source>
        <strain evidence="1 2">Zb18110</strain>
    </source>
</reference>
<evidence type="ECO:0000313" key="2">
    <source>
        <dbReference type="Proteomes" id="UP000033647"/>
    </source>
</evidence>
<keyword evidence="2" id="KW-1185">Reference proteome</keyword>
<dbReference type="Proteomes" id="UP000033647">
    <property type="component" value="Unassembled WGS sequence"/>
</dbReference>